<feature type="transmembrane region" description="Helical" evidence="1">
    <location>
        <begin position="92"/>
        <end position="112"/>
    </location>
</feature>
<evidence type="ECO:0000313" key="3">
    <source>
        <dbReference type="Proteomes" id="UP000481043"/>
    </source>
</evidence>
<feature type="transmembrane region" description="Helical" evidence="1">
    <location>
        <begin position="62"/>
        <end position="86"/>
    </location>
</feature>
<evidence type="ECO:0000313" key="2">
    <source>
        <dbReference type="EMBL" id="NEY72491.1"/>
    </source>
</evidence>
<accession>A0A6M0Q809</accession>
<keyword evidence="3" id="KW-1185">Reference proteome</keyword>
<gene>
    <name evidence="2" type="ORF">G4D63_12210</name>
</gene>
<name>A0A6M0Q809_9BACI</name>
<dbReference type="RefSeq" id="WP_163179965.1">
    <property type="nucleotide sequence ID" value="NZ_JAAIWM010000004.1"/>
</dbReference>
<dbReference type="AlphaFoldDB" id="A0A6M0Q809"/>
<dbReference type="Proteomes" id="UP000481043">
    <property type="component" value="Unassembled WGS sequence"/>
</dbReference>
<reference evidence="2 3" key="1">
    <citation type="submission" date="2020-02" db="EMBL/GenBank/DDBJ databases">
        <title>Bacillus aquiflavi sp. nov., isolated from yellow water of strong flavor Chinese baijiu in Yibin region of China.</title>
        <authorList>
            <person name="Xie J."/>
        </authorList>
    </citation>
    <scope>NUCLEOTIDE SEQUENCE [LARGE SCALE GENOMIC DNA]</scope>
    <source>
        <strain evidence="2 3">SA4</strain>
    </source>
</reference>
<proteinExistence type="predicted"/>
<keyword evidence="1" id="KW-0472">Membrane</keyword>
<keyword evidence="1" id="KW-0812">Transmembrane</keyword>
<keyword evidence="1" id="KW-1133">Transmembrane helix</keyword>
<comment type="caution">
    <text evidence="2">The sequence shown here is derived from an EMBL/GenBank/DDBJ whole genome shotgun (WGS) entry which is preliminary data.</text>
</comment>
<organism evidence="2 3">
    <name type="scientific">Bacillus mesophilus</name>
    <dbReference type="NCBI Taxonomy" id="1808955"/>
    <lineage>
        <taxon>Bacteria</taxon>
        <taxon>Bacillati</taxon>
        <taxon>Bacillota</taxon>
        <taxon>Bacilli</taxon>
        <taxon>Bacillales</taxon>
        <taxon>Bacillaceae</taxon>
        <taxon>Bacillus</taxon>
    </lineage>
</organism>
<sequence>MKSEKPTSELEEMYGLQHNQIIETLHIEAKQEFKQEGLDIKSTLEKVDKKQKYLNEVWINEITIIVNTFLNPFNLLLIVIAIYLYMEYKNNIYFNPVLPSLLFLFVLSDFFIRRNDQK</sequence>
<protein>
    <submittedName>
        <fullName evidence="2">Uncharacterized protein</fullName>
    </submittedName>
</protein>
<dbReference type="EMBL" id="JAAIWM010000004">
    <property type="protein sequence ID" value="NEY72491.1"/>
    <property type="molecule type" value="Genomic_DNA"/>
</dbReference>
<evidence type="ECO:0000256" key="1">
    <source>
        <dbReference type="SAM" id="Phobius"/>
    </source>
</evidence>